<dbReference type="InterPro" id="IPR038765">
    <property type="entry name" value="Papain-like_cys_pep_sf"/>
</dbReference>
<evidence type="ECO:0000313" key="4">
    <source>
        <dbReference type="Proteomes" id="UP001589693"/>
    </source>
</evidence>
<name>A0ABV5ZRN6_9PSEU</name>
<proteinExistence type="inferred from homology"/>
<protein>
    <submittedName>
        <fullName evidence="3">Arylamine N-acetyltransferase</fullName>
    </submittedName>
</protein>
<accession>A0ABV5ZRN6</accession>
<sequence>MSLVPEYLARIGADPPARADLEALHHLHSRHLAAVPFENLDIHLGRPIELSTEALLDKVVRQRRGGFCYELNGAFAYLLTELGFRVEMLSAGVYHDGVAGPPFDHMALLVHLDEPWLADVGFGRHSTFPLRLGSRVEQQDPDGTFLLRPTEDGDIDVLRDGSPEYLLDPRPRRMADFVPTCWYQQTSPDSPFRRGPACSKPVPGGRLTLSGDRLIRTVGGERTEEKLHSDEAILTAYREHFGFDLPRVPTGP</sequence>
<dbReference type="RefSeq" id="WP_377850691.1">
    <property type="nucleotide sequence ID" value="NZ_JBHLZU010000005.1"/>
</dbReference>
<dbReference type="Proteomes" id="UP001589693">
    <property type="component" value="Unassembled WGS sequence"/>
</dbReference>
<keyword evidence="4" id="KW-1185">Reference proteome</keyword>
<dbReference type="InterPro" id="IPR001447">
    <property type="entry name" value="Arylamine_N-AcTrfase"/>
</dbReference>
<evidence type="ECO:0000313" key="3">
    <source>
        <dbReference type="EMBL" id="MFB9903550.1"/>
    </source>
</evidence>
<dbReference type="SUPFAM" id="SSF54001">
    <property type="entry name" value="Cysteine proteinases"/>
    <property type="match status" value="1"/>
</dbReference>
<dbReference type="PRINTS" id="PR01543">
    <property type="entry name" value="ANATRNSFRASE"/>
</dbReference>
<dbReference type="Gene3D" id="2.40.128.150">
    <property type="entry name" value="Cysteine proteinases"/>
    <property type="match status" value="1"/>
</dbReference>
<gene>
    <name evidence="3" type="ORF">ACFFQA_06330</name>
</gene>
<dbReference type="PANTHER" id="PTHR11786">
    <property type="entry name" value="N-HYDROXYARYLAMINE O-ACETYLTRANSFERASE"/>
    <property type="match status" value="1"/>
</dbReference>
<reference evidence="3 4" key="1">
    <citation type="submission" date="2024-09" db="EMBL/GenBank/DDBJ databases">
        <authorList>
            <person name="Sun Q."/>
            <person name="Mori K."/>
        </authorList>
    </citation>
    <scope>NUCLEOTIDE SEQUENCE [LARGE SCALE GENOMIC DNA]</scope>
    <source>
        <strain evidence="3 4">TBRC 7907</strain>
    </source>
</reference>
<dbReference type="Gene3D" id="3.30.2140.10">
    <property type="entry name" value="Arylamine N-acetyltransferase"/>
    <property type="match status" value="1"/>
</dbReference>
<dbReference type="Pfam" id="PF00797">
    <property type="entry name" value="Acetyltransf_2"/>
    <property type="match status" value="1"/>
</dbReference>
<evidence type="ECO:0000256" key="2">
    <source>
        <dbReference type="RuleBase" id="RU003452"/>
    </source>
</evidence>
<organism evidence="3 4">
    <name type="scientific">Allokutzneria oryzae</name>
    <dbReference type="NCBI Taxonomy" id="1378989"/>
    <lineage>
        <taxon>Bacteria</taxon>
        <taxon>Bacillati</taxon>
        <taxon>Actinomycetota</taxon>
        <taxon>Actinomycetes</taxon>
        <taxon>Pseudonocardiales</taxon>
        <taxon>Pseudonocardiaceae</taxon>
        <taxon>Allokutzneria</taxon>
    </lineage>
</organism>
<evidence type="ECO:0000256" key="1">
    <source>
        <dbReference type="ARBA" id="ARBA00006547"/>
    </source>
</evidence>
<dbReference type="PANTHER" id="PTHR11786:SF0">
    <property type="entry name" value="ARYLAMINE N-ACETYLTRANSFERASE 4-RELATED"/>
    <property type="match status" value="1"/>
</dbReference>
<comment type="caution">
    <text evidence="3">The sequence shown here is derived from an EMBL/GenBank/DDBJ whole genome shotgun (WGS) entry which is preliminary data.</text>
</comment>
<comment type="similarity">
    <text evidence="1 2">Belongs to the arylamine N-acetyltransferase family.</text>
</comment>
<dbReference type="EMBL" id="JBHLZU010000005">
    <property type="protein sequence ID" value="MFB9903550.1"/>
    <property type="molecule type" value="Genomic_DNA"/>
</dbReference>